<accession>A0A1I4U486</accession>
<dbReference type="Proteomes" id="UP000183287">
    <property type="component" value="Unassembled WGS sequence"/>
</dbReference>
<name>A0A1I4U486_9PROT</name>
<organism evidence="1 2">
    <name type="scientific">Nitrosomonas communis</name>
    <dbReference type="NCBI Taxonomy" id="44574"/>
    <lineage>
        <taxon>Bacteria</taxon>
        <taxon>Pseudomonadati</taxon>
        <taxon>Pseudomonadota</taxon>
        <taxon>Betaproteobacteria</taxon>
        <taxon>Nitrosomonadales</taxon>
        <taxon>Nitrosomonadaceae</taxon>
        <taxon>Nitrosomonas</taxon>
    </lineage>
</organism>
<reference evidence="2" key="1">
    <citation type="submission" date="2016-10" db="EMBL/GenBank/DDBJ databases">
        <authorList>
            <person name="Varghese N."/>
            <person name="Submissions S."/>
        </authorList>
    </citation>
    <scope>NUCLEOTIDE SEQUENCE [LARGE SCALE GENOMIC DNA]</scope>
    <source>
        <strain evidence="2">Nm44</strain>
    </source>
</reference>
<dbReference type="EMBL" id="FOUB01000059">
    <property type="protein sequence ID" value="SFM83621.1"/>
    <property type="molecule type" value="Genomic_DNA"/>
</dbReference>
<dbReference type="AlphaFoldDB" id="A0A1I4U486"/>
<sequence>MANAKSHGILRAVKRNHESEASSYTALFEIGLQGYAFAAVVVPHPELFTPETVQHPQSREEWKRT</sequence>
<proteinExistence type="predicted"/>
<protein>
    <submittedName>
        <fullName evidence="1">Uncharacterized protein</fullName>
    </submittedName>
</protein>
<gene>
    <name evidence="1" type="ORF">SAMN05421863_10594</name>
</gene>
<keyword evidence="2" id="KW-1185">Reference proteome</keyword>
<evidence type="ECO:0000313" key="2">
    <source>
        <dbReference type="Proteomes" id="UP000183287"/>
    </source>
</evidence>
<evidence type="ECO:0000313" key="1">
    <source>
        <dbReference type="EMBL" id="SFM83621.1"/>
    </source>
</evidence>